<dbReference type="PANTHER" id="PTHR10073:SF12">
    <property type="entry name" value="DNA MISMATCH REPAIR PROTEIN MLH1"/>
    <property type="match status" value="1"/>
</dbReference>
<dbReference type="Gene3D" id="3.30.1370.100">
    <property type="entry name" value="MutL, C-terminal domain, regulatory subdomain"/>
    <property type="match status" value="1"/>
</dbReference>
<dbReference type="HAMAP" id="MF_00149">
    <property type="entry name" value="DNA_mis_repair"/>
    <property type="match status" value="1"/>
</dbReference>
<comment type="caution">
    <text evidence="9">The sequence shown here is derived from an EMBL/GenBank/DDBJ whole genome shotgun (WGS) entry which is preliminary data.</text>
</comment>
<feature type="domain" description="MutL C-terminal dimerisation" evidence="7">
    <location>
        <begin position="444"/>
        <end position="587"/>
    </location>
</feature>
<reference evidence="9 10" key="1">
    <citation type="submission" date="2019-04" db="EMBL/GenBank/DDBJ databases">
        <title>Natronospirillum operosus gen. nov., sp. nov., a haloalkaliphilic satellite isolated from decaying biomass of laboratory culture of cyanobacterium Geitlerinema sp. and proposal of Natronospirillaceae fam. nov. and Saccharospirillaceae fam. nov.</title>
        <authorList>
            <person name="Kevbrin V."/>
            <person name="Boltyanskaya Y."/>
            <person name="Koziaeva V."/>
            <person name="Grouzdev D.S."/>
            <person name="Park M."/>
            <person name="Cho J."/>
        </authorList>
    </citation>
    <scope>NUCLEOTIDE SEQUENCE [LARGE SCALE GENOMIC DNA]</scope>
    <source>
        <strain evidence="9 10">G-116</strain>
    </source>
</reference>
<evidence type="ECO:0000256" key="5">
    <source>
        <dbReference type="HAMAP-Rule" id="MF_00149"/>
    </source>
</evidence>
<dbReference type="Pfam" id="PF01119">
    <property type="entry name" value="DNA_mis_repair"/>
    <property type="match status" value="1"/>
</dbReference>
<dbReference type="PANTHER" id="PTHR10073">
    <property type="entry name" value="DNA MISMATCH REPAIR PROTEIN MLH, PMS, MUTL"/>
    <property type="match status" value="1"/>
</dbReference>
<feature type="domain" description="DNA mismatch repair protein S5" evidence="8">
    <location>
        <begin position="221"/>
        <end position="339"/>
    </location>
</feature>
<keyword evidence="9" id="KW-0378">Hydrolase</keyword>
<dbReference type="InterPro" id="IPR020667">
    <property type="entry name" value="DNA_mismatch_repair_MutL"/>
</dbReference>
<dbReference type="GO" id="GO:0006298">
    <property type="term" value="P:mismatch repair"/>
    <property type="evidence" value="ECO:0007669"/>
    <property type="project" value="UniProtKB-UniRule"/>
</dbReference>
<dbReference type="SMART" id="SM00853">
    <property type="entry name" value="MutL_C"/>
    <property type="match status" value="1"/>
</dbReference>
<dbReference type="CDD" id="cd03482">
    <property type="entry name" value="MutL_Trans_MutL"/>
    <property type="match status" value="1"/>
</dbReference>
<dbReference type="InterPro" id="IPR020568">
    <property type="entry name" value="Ribosomal_Su5_D2-typ_SF"/>
</dbReference>
<gene>
    <name evidence="5 9" type="primary">mutL</name>
    <name evidence="9" type="ORF">E4656_07695</name>
</gene>
<dbReference type="GO" id="GO:0030983">
    <property type="term" value="F:mismatched DNA binding"/>
    <property type="evidence" value="ECO:0007669"/>
    <property type="project" value="InterPro"/>
</dbReference>
<evidence type="ECO:0000256" key="6">
    <source>
        <dbReference type="SAM" id="MobiDB-lite"/>
    </source>
</evidence>
<dbReference type="InterPro" id="IPR042120">
    <property type="entry name" value="MutL_C_dimsub"/>
</dbReference>
<dbReference type="InterPro" id="IPR037198">
    <property type="entry name" value="MutL_C_sf"/>
</dbReference>
<evidence type="ECO:0000256" key="4">
    <source>
        <dbReference type="ARBA" id="ARBA00023204"/>
    </source>
</evidence>
<proteinExistence type="inferred from homology"/>
<name>A0A4Z0WF42_9GAMM</name>
<dbReference type="InterPro" id="IPR036890">
    <property type="entry name" value="HATPase_C_sf"/>
</dbReference>
<dbReference type="SUPFAM" id="SSF54211">
    <property type="entry name" value="Ribosomal protein S5 domain 2-like"/>
    <property type="match status" value="1"/>
</dbReference>
<dbReference type="Gene3D" id="3.30.565.10">
    <property type="entry name" value="Histidine kinase-like ATPase, C-terminal domain"/>
    <property type="match status" value="1"/>
</dbReference>
<dbReference type="RefSeq" id="WP_135482621.1">
    <property type="nucleotide sequence ID" value="NZ_SRMF01000002.1"/>
</dbReference>
<dbReference type="Gene3D" id="3.30.1540.20">
    <property type="entry name" value="MutL, C-terminal domain, dimerisation subdomain"/>
    <property type="match status" value="1"/>
</dbReference>
<keyword evidence="9" id="KW-0255">Endonuclease</keyword>
<dbReference type="InterPro" id="IPR014790">
    <property type="entry name" value="MutL_C"/>
</dbReference>
<dbReference type="CDD" id="cd16926">
    <property type="entry name" value="HATPase_MutL-MLH-PMS-like"/>
    <property type="match status" value="1"/>
</dbReference>
<dbReference type="InterPro" id="IPR002099">
    <property type="entry name" value="MutL/Mlh/PMS"/>
</dbReference>
<dbReference type="Proteomes" id="UP000297475">
    <property type="component" value="Unassembled WGS sequence"/>
</dbReference>
<dbReference type="Pfam" id="PF13589">
    <property type="entry name" value="HATPase_c_3"/>
    <property type="match status" value="1"/>
</dbReference>
<organism evidence="9 10">
    <name type="scientific">Natronospirillum operosum</name>
    <dbReference type="NCBI Taxonomy" id="2759953"/>
    <lineage>
        <taxon>Bacteria</taxon>
        <taxon>Pseudomonadati</taxon>
        <taxon>Pseudomonadota</taxon>
        <taxon>Gammaproteobacteria</taxon>
        <taxon>Oceanospirillales</taxon>
        <taxon>Natronospirillaceae</taxon>
        <taxon>Natronospirillum</taxon>
    </lineage>
</organism>
<dbReference type="GO" id="GO:0005524">
    <property type="term" value="F:ATP binding"/>
    <property type="evidence" value="ECO:0007669"/>
    <property type="project" value="InterPro"/>
</dbReference>
<dbReference type="FunFam" id="3.30.565.10:FF:000003">
    <property type="entry name" value="DNA mismatch repair endonuclease MutL"/>
    <property type="match status" value="1"/>
</dbReference>
<dbReference type="InterPro" id="IPR042121">
    <property type="entry name" value="MutL_C_regsub"/>
</dbReference>
<dbReference type="Gene3D" id="3.30.230.10">
    <property type="match status" value="1"/>
</dbReference>
<dbReference type="SUPFAM" id="SSF118116">
    <property type="entry name" value="DNA mismatch repair protein MutL"/>
    <property type="match status" value="1"/>
</dbReference>
<dbReference type="SUPFAM" id="SSF55874">
    <property type="entry name" value="ATPase domain of HSP90 chaperone/DNA topoisomerase II/histidine kinase"/>
    <property type="match status" value="1"/>
</dbReference>
<feature type="compositionally biased region" description="Polar residues" evidence="6">
    <location>
        <begin position="342"/>
        <end position="367"/>
    </location>
</feature>
<evidence type="ECO:0000313" key="9">
    <source>
        <dbReference type="EMBL" id="TGG94052.1"/>
    </source>
</evidence>
<dbReference type="GO" id="GO:0140664">
    <property type="term" value="F:ATP-dependent DNA damage sensor activity"/>
    <property type="evidence" value="ECO:0007669"/>
    <property type="project" value="InterPro"/>
</dbReference>
<dbReference type="NCBIfam" id="NF000949">
    <property type="entry name" value="PRK00095.1-2"/>
    <property type="match status" value="1"/>
</dbReference>
<dbReference type="AlphaFoldDB" id="A0A4Z0WF42"/>
<keyword evidence="4 5" id="KW-0234">DNA repair</keyword>
<feature type="region of interest" description="Disordered" evidence="6">
    <location>
        <begin position="341"/>
        <end position="420"/>
    </location>
</feature>
<dbReference type="InterPro" id="IPR014762">
    <property type="entry name" value="DNA_mismatch_repair_CS"/>
</dbReference>
<evidence type="ECO:0000259" key="8">
    <source>
        <dbReference type="SMART" id="SM01340"/>
    </source>
</evidence>
<dbReference type="InterPro" id="IPR038973">
    <property type="entry name" value="MutL/Mlh/Pms-like"/>
</dbReference>
<dbReference type="GO" id="GO:0032300">
    <property type="term" value="C:mismatch repair complex"/>
    <property type="evidence" value="ECO:0007669"/>
    <property type="project" value="InterPro"/>
</dbReference>
<dbReference type="InterPro" id="IPR013507">
    <property type="entry name" value="DNA_mismatch_S5_2-like"/>
</dbReference>
<keyword evidence="10" id="KW-1185">Reference proteome</keyword>
<keyword evidence="9" id="KW-0540">Nuclease</keyword>
<dbReference type="Pfam" id="PF08676">
    <property type="entry name" value="MutL_C"/>
    <property type="match status" value="1"/>
</dbReference>
<dbReference type="NCBIfam" id="TIGR00585">
    <property type="entry name" value="mutl"/>
    <property type="match status" value="1"/>
</dbReference>
<accession>A0A4Z0WF42</accession>
<evidence type="ECO:0000256" key="3">
    <source>
        <dbReference type="ARBA" id="ARBA00022763"/>
    </source>
</evidence>
<evidence type="ECO:0000256" key="2">
    <source>
        <dbReference type="ARBA" id="ARBA00021975"/>
    </source>
</evidence>
<protein>
    <recommendedName>
        <fullName evidence="2 5">DNA mismatch repair protein MutL</fullName>
    </recommendedName>
</protein>
<dbReference type="EMBL" id="SRMF01000002">
    <property type="protein sequence ID" value="TGG94052.1"/>
    <property type="molecule type" value="Genomic_DNA"/>
</dbReference>
<evidence type="ECO:0000256" key="1">
    <source>
        <dbReference type="ARBA" id="ARBA00006082"/>
    </source>
</evidence>
<evidence type="ECO:0000313" key="10">
    <source>
        <dbReference type="Proteomes" id="UP000297475"/>
    </source>
</evidence>
<dbReference type="OrthoDB" id="9763467at2"/>
<dbReference type="FunFam" id="3.30.230.10:FF:000013">
    <property type="entry name" value="DNA mismatch repair endonuclease MutL"/>
    <property type="match status" value="1"/>
</dbReference>
<dbReference type="GO" id="GO:0004519">
    <property type="term" value="F:endonuclease activity"/>
    <property type="evidence" value="ECO:0007669"/>
    <property type="project" value="UniProtKB-KW"/>
</dbReference>
<comment type="similarity">
    <text evidence="1 5">Belongs to the DNA mismatch repair MutL/HexB family.</text>
</comment>
<sequence>MAEQEALSSRRIQVLSPRLANQIAAGEVVERPASVIKELLENSLDAGADRIQVELEQGGVKRMLVRDNGQGIAEEDLPLALSRHATSKIVNLDDLEAVRSMGFRGEALASVSSVSRLTLTSRHVDAEQAWQARTSGRDMVPEVSPAAHPVGTSVEVLDLFFNTPARRKFLKTEKTEFNHLEEAFKRIALSQWHCFLSLKHNGRQVHSLKACSTRAEQEKRVADLCSPDLMQQAVFLEMEHLGLRLWGWLGLPTFNRRQADMQYFFVNGRPVRDRVVSHAVKQAYRDVLFHGRHPAYVLYLELDPAGVDVNVHPTKHEVRFRDSRQVHDFLFRTLHRALAEVSPQTHQPQANIQAPATGNEQAAAPTQSAMALRDDSRAAASSGLAFGPSDSVSPVGGGGNAFDSPAARHWQQARARPEQVADQLSAYQQLQADDAREAPPLGYALAQVHGVYILAQNADGMVLVDMHAAHERITYERMKQAMDANGMPAQPVLVPAVIHVSQREADAAEEFNSSFRAFGFDIRRTGPEQLSVHEVPVFFPAQQVEELVRDVVAELVQHETSDAILAARNEILSTMACHGSVRANRKLTVPEMNALLRDMEVTERSGQCNHGRPTWVQLSMAELDRLFLRGQ</sequence>
<dbReference type="SMART" id="SM01340">
    <property type="entry name" value="DNA_mis_repair"/>
    <property type="match status" value="1"/>
</dbReference>
<evidence type="ECO:0000259" key="7">
    <source>
        <dbReference type="SMART" id="SM00853"/>
    </source>
</evidence>
<feature type="compositionally biased region" description="Low complexity" evidence="6">
    <location>
        <begin position="378"/>
        <end position="394"/>
    </location>
</feature>
<dbReference type="GO" id="GO:0016887">
    <property type="term" value="F:ATP hydrolysis activity"/>
    <property type="evidence" value="ECO:0007669"/>
    <property type="project" value="InterPro"/>
</dbReference>
<keyword evidence="3 5" id="KW-0227">DNA damage</keyword>
<dbReference type="InterPro" id="IPR014721">
    <property type="entry name" value="Ribsml_uS5_D2-typ_fold_subgr"/>
</dbReference>
<dbReference type="PROSITE" id="PS00058">
    <property type="entry name" value="DNA_MISMATCH_REPAIR_1"/>
    <property type="match status" value="1"/>
</dbReference>
<comment type="function">
    <text evidence="5">This protein is involved in the repair of mismatches in DNA. It is required for dam-dependent methyl-directed DNA mismatch repair. May act as a 'molecular matchmaker', a protein that promotes the formation of a stable complex between two or more DNA-binding proteins in an ATP-dependent manner without itself being part of a final effector complex.</text>
</comment>